<organism evidence="1 2">
    <name type="scientific">Vibrio phage ICP1</name>
    <dbReference type="NCBI Taxonomy" id="979525"/>
    <lineage>
        <taxon>Viruses</taxon>
        <taxon>Duplodnaviria</taxon>
        <taxon>Heunggongvirae</taxon>
        <taxon>Uroviricota</taxon>
        <taxon>Caudoviricetes</taxon>
        <taxon>Mohonavirus</taxon>
        <taxon>Mohonavirus ICP1</taxon>
    </lineage>
</organism>
<reference evidence="1 2" key="1">
    <citation type="journal article" date="2011" name="MBio">
        <title>Evidence of a dominant lineage of Vibrio cholerae-specific lytic bacteriophages shed by cholera patients over a 10-year period in Dhaka, Bangladesh.</title>
        <authorList>
            <person name="Seed K.D."/>
            <person name="Bodi K.L."/>
            <person name="Kropinski A.M."/>
            <person name="Ackermann H.W."/>
            <person name="Calderwood S.B."/>
            <person name="Qadri F."/>
            <person name="Camilli A."/>
        </authorList>
    </citation>
    <scope>NUCLEOTIDE SEQUENCE [LARGE SCALE GENOMIC DNA]</scope>
</reference>
<proteinExistence type="predicted"/>
<name>F1D1J3_9CAUD</name>
<dbReference type="Proteomes" id="UP000007502">
    <property type="component" value="Segment"/>
</dbReference>
<evidence type="ECO:0000313" key="1">
    <source>
        <dbReference type="EMBL" id="ADX87987.1"/>
    </source>
</evidence>
<sequence>MMNKKAIFISAQQPRSGKDLSAKYLQSFFTDLGYNCEIHAFKDKLIQVACDILNISVDEFLDGYDETSEDYLSRFTKQEQLTRFDIVTLLNSVQNKWWKDVRLYNVNGRFYSKREWIIHVSENIFKPHCGKDYFGQAAANHIDNQDIILYSDSGFAHEAFPVIEKVGKDNCLVVQLIREGYNSGIKDSRKLLEPEDFPEHLRPQFVQVSNPNCPEWQEVLERKLRLKVANKVLEGM</sequence>
<keyword evidence="2" id="KW-1185">Reference proteome</keyword>
<accession>F1D1J3</accession>
<evidence type="ECO:0000313" key="2">
    <source>
        <dbReference type="Proteomes" id="UP000007502"/>
    </source>
</evidence>
<dbReference type="KEGG" id="vg:10228650"/>
<protein>
    <submittedName>
        <fullName evidence="1">Uncharacterized protein ORF170</fullName>
    </submittedName>
</protein>
<gene>
    <name evidence="1" type="primary">ORF170</name>
</gene>
<dbReference type="OrthoDB" id="9664at10239"/>
<dbReference type="RefSeq" id="YP_004251112.1">
    <property type="nucleotide sequence ID" value="NC_015157.1"/>
</dbReference>
<dbReference type="EMBL" id="HQ641347">
    <property type="protein sequence ID" value="ADX87987.1"/>
    <property type="molecule type" value="Genomic_DNA"/>
</dbReference>
<dbReference type="GeneID" id="10228650"/>